<keyword evidence="2" id="KW-0805">Transcription regulation</keyword>
<keyword evidence="5" id="KW-0804">Transcription</keyword>
<comment type="similarity">
    <text evidence="1">Belongs to the LysR transcriptional regulatory family.</text>
</comment>
<dbReference type="InterPro" id="IPR036390">
    <property type="entry name" value="WH_DNA-bd_sf"/>
</dbReference>
<dbReference type="Proteomes" id="UP000183649">
    <property type="component" value="Unassembled WGS sequence"/>
</dbReference>
<evidence type="ECO:0000256" key="2">
    <source>
        <dbReference type="ARBA" id="ARBA00023015"/>
    </source>
</evidence>
<dbReference type="Gene3D" id="1.10.10.10">
    <property type="entry name" value="Winged helix-like DNA-binding domain superfamily/Winged helix DNA-binding domain"/>
    <property type="match status" value="1"/>
</dbReference>
<dbReference type="RefSeq" id="WP_055449734.1">
    <property type="nucleotide sequence ID" value="NZ_CYHF01000002.1"/>
</dbReference>
<dbReference type="NCBIfam" id="NF008284">
    <property type="entry name" value="PRK11062.1"/>
    <property type="match status" value="1"/>
</dbReference>
<sequence>MNFKHLHYFWVTAKTGGIVRAGKQLHITPQTLSGQIKLLEDHLGKRLLRKNGRHVELTEAGQLALRYAEEIFTLGAEMEAALKQDQPARPSAPLRIGVTDAVPKAIAYRLIEPALHGGESPRLVCEEGEMDDLLADLAVHRLDLVIADAPLPAHVNVRAFNHRLGRTTLSFYASPALLQSATQPFPHCLAELPLLLPATNSAVRAQIDQWLGQNKIAARIAGEFEDGALMTAFGREGSGAFAAPSVLQDDIARELGVTLLGHCEDMHQEFYAISVERRITHPGVAQITRVAKDLLGA</sequence>
<accession>A0A0K6HVA7</accession>
<dbReference type="STRING" id="339866.GCA_001418255_00810"/>
<dbReference type="InterPro" id="IPR036388">
    <property type="entry name" value="WH-like_DNA-bd_sf"/>
</dbReference>
<keyword evidence="3" id="KW-0238">DNA-binding</keyword>
<dbReference type="Gene3D" id="3.40.190.290">
    <property type="match status" value="1"/>
</dbReference>
<dbReference type="GO" id="GO:2000142">
    <property type="term" value="P:regulation of DNA-templated transcription initiation"/>
    <property type="evidence" value="ECO:0007669"/>
    <property type="project" value="TreeGrafter"/>
</dbReference>
<dbReference type="SUPFAM" id="SSF53850">
    <property type="entry name" value="Periplasmic binding protein-like II"/>
    <property type="match status" value="1"/>
</dbReference>
<name>A0A0K6HVA7_9BURK</name>
<dbReference type="EMBL" id="CYHF01000002">
    <property type="protein sequence ID" value="CUA94972.1"/>
    <property type="molecule type" value="Genomic_DNA"/>
</dbReference>
<feature type="domain" description="HTH lysR-type" evidence="6">
    <location>
        <begin position="1"/>
        <end position="58"/>
    </location>
</feature>
<dbReference type="Pfam" id="PF00126">
    <property type="entry name" value="HTH_1"/>
    <property type="match status" value="1"/>
</dbReference>
<protein>
    <submittedName>
        <fullName evidence="7">Transcriptional regulator, LysR family</fullName>
    </submittedName>
</protein>
<dbReference type="OrthoDB" id="464481at2"/>
<gene>
    <name evidence="7" type="ORF">Ga0061069_102286</name>
</gene>
<evidence type="ECO:0000313" key="8">
    <source>
        <dbReference type="Proteomes" id="UP000183649"/>
    </source>
</evidence>
<dbReference type="Pfam" id="PF03466">
    <property type="entry name" value="LysR_substrate"/>
    <property type="match status" value="1"/>
</dbReference>
<dbReference type="GO" id="GO:0003700">
    <property type="term" value="F:DNA-binding transcription factor activity"/>
    <property type="evidence" value="ECO:0007669"/>
    <property type="project" value="InterPro"/>
</dbReference>
<proteinExistence type="inferred from homology"/>
<evidence type="ECO:0000256" key="5">
    <source>
        <dbReference type="ARBA" id="ARBA00023163"/>
    </source>
</evidence>
<evidence type="ECO:0000256" key="4">
    <source>
        <dbReference type="ARBA" id="ARBA00023159"/>
    </source>
</evidence>
<dbReference type="PANTHER" id="PTHR30293:SF2">
    <property type="entry name" value="TRANSCRIPTIONAL ACTIVATOR PROTEIN NHAR"/>
    <property type="match status" value="1"/>
</dbReference>
<reference evidence="8" key="1">
    <citation type="submission" date="2015-08" db="EMBL/GenBank/DDBJ databases">
        <authorList>
            <person name="Varghese N."/>
        </authorList>
    </citation>
    <scope>NUCLEOTIDE SEQUENCE [LARGE SCALE GENOMIC DNA]</scope>
    <source>
        <strain evidence="8">DSM 18181</strain>
    </source>
</reference>
<dbReference type="GO" id="GO:0003677">
    <property type="term" value="F:DNA binding"/>
    <property type="evidence" value="ECO:0007669"/>
    <property type="project" value="UniProtKB-KW"/>
</dbReference>
<keyword evidence="4" id="KW-0010">Activator</keyword>
<dbReference type="PROSITE" id="PS50931">
    <property type="entry name" value="HTH_LYSR"/>
    <property type="match status" value="1"/>
</dbReference>
<dbReference type="SUPFAM" id="SSF46785">
    <property type="entry name" value="Winged helix' DNA-binding domain"/>
    <property type="match status" value="1"/>
</dbReference>
<evidence type="ECO:0000313" key="7">
    <source>
        <dbReference type="EMBL" id="CUA94972.1"/>
    </source>
</evidence>
<evidence type="ECO:0000256" key="1">
    <source>
        <dbReference type="ARBA" id="ARBA00009437"/>
    </source>
</evidence>
<dbReference type="PANTHER" id="PTHR30293">
    <property type="entry name" value="TRANSCRIPTIONAL REGULATORY PROTEIN NAC-RELATED"/>
    <property type="match status" value="1"/>
</dbReference>
<keyword evidence="8" id="KW-1185">Reference proteome</keyword>
<dbReference type="InterPro" id="IPR000847">
    <property type="entry name" value="LysR_HTH_N"/>
</dbReference>
<evidence type="ECO:0000259" key="6">
    <source>
        <dbReference type="PROSITE" id="PS50931"/>
    </source>
</evidence>
<organism evidence="7 8">
    <name type="scientific">Thiomonas bhubaneswarensis</name>
    <dbReference type="NCBI Taxonomy" id="339866"/>
    <lineage>
        <taxon>Bacteria</taxon>
        <taxon>Pseudomonadati</taxon>
        <taxon>Pseudomonadota</taxon>
        <taxon>Betaproteobacteria</taxon>
        <taxon>Burkholderiales</taxon>
        <taxon>Thiomonas</taxon>
    </lineage>
</organism>
<dbReference type="AlphaFoldDB" id="A0A0K6HVA7"/>
<dbReference type="InterPro" id="IPR005119">
    <property type="entry name" value="LysR_subst-bd"/>
</dbReference>
<evidence type="ECO:0000256" key="3">
    <source>
        <dbReference type="ARBA" id="ARBA00023125"/>
    </source>
</evidence>